<evidence type="ECO:0000256" key="1">
    <source>
        <dbReference type="SAM" id="Phobius"/>
    </source>
</evidence>
<dbReference type="EMBL" id="JBDJNQ010000005">
    <property type="protein sequence ID" value="MEN5378089.1"/>
    <property type="molecule type" value="Genomic_DNA"/>
</dbReference>
<organism evidence="2 3">
    <name type="scientific">Sphingobacterium kitahiroshimense</name>
    <dbReference type="NCBI Taxonomy" id="470446"/>
    <lineage>
        <taxon>Bacteria</taxon>
        <taxon>Pseudomonadati</taxon>
        <taxon>Bacteroidota</taxon>
        <taxon>Sphingobacteriia</taxon>
        <taxon>Sphingobacteriales</taxon>
        <taxon>Sphingobacteriaceae</taxon>
        <taxon>Sphingobacterium</taxon>
    </lineage>
</organism>
<keyword evidence="1" id="KW-1133">Transmembrane helix</keyword>
<accession>A0ABV0BTH4</accession>
<proteinExistence type="predicted"/>
<keyword evidence="1" id="KW-0472">Membrane</keyword>
<keyword evidence="3" id="KW-1185">Reference proteome</keyword>
<name>A0ABV0BTH4_9SPHI</name>
<gene>
    <name evidence="2" type="ORF">ABE541_12545</name>
</gene>
<sequence length="164" mass="18943">MIKEGLLYTENQYLGRDRVWISVRLVLALFCFTAVYLNIDQLLSSQLFFLVGIVIIITSVVMMYLLLYRIEVFEGKVMLSGLWTTRLVKIELSSIVKVEKKPFSKFFFNNPVYNLHINGKIKFYAGGKDAVWLTDKDGLVYVIGTQRQEELFRAIETAKSKTNP</sequence>
<evidence type="ECO:0000313" key="3">
    <source>
        <dbReference type="Proteomes" id="UP001409291"/>
    </source>
</evidence>
<dbReference type="Proteomes" id="UP001409291">
    <property type="component" value="Unassembled WGS sequence"/>
</dbReference>
<evidence type="ECO:0008006" key="4">
    <source>
        <dbReference type="Google" id="ProtNLM"/>
    </source>
</evidence>
<protein>
    <recommendedName>
        <fullName evidence="4">PH domain-containing protein</fullName>
    </recommendedName>
</protein>
<keyword evidence="1" id="KW-0812">Transmembrane</keyword>
<reference evidence="2 3" key="1">
    <citation type="submission" date="2024-04" db="EMBL/GenBank/DDBJ databases">
        <title>WGS of bacteria from Torrens River.</title>
        <authorList>
            <person name="Wyrsch E.R."/>
            <person name="Drigo B."/>
        </authorList>
    </citation>
    <scope>NUCLEOTIDE SEQUENCE [LARGE SCALE GENOMIC DNA]</scope>
    <source>
        <strain evidence="2 3">TWI391</strain>
    </source>
</reference>
<comment type="caution">
    <text evidence="2">The sequence shown here is derived from an EMBL/GenBank/DDBJ whole genome shotgun (WGS) entry which is preliminary data.</text>
</comment>
<evidence type="ECO:0000313" key="2">
    <source>
        <dbReference type="EMBL" id="MEN5378089.1"/>
    </source>
</evidence>
<feature type="transmembrane region" description="Helical" evidence="1">
    <location>
        <begin position="45"/>
        <end position="68"/>
    </location>
</feature>
<dbReference type="RefSeq" id="WP_346581413.1">
    <property type="nucleotide sequence ID" value="NZ_JBDJLH010000008.1"/>
</dbReference>
<feature type="transmembrane region" description="Helical" evidence="1">
    <location>
        <begin position="21"/>
        <end position="39"/>
    </location>
</feature>